<feature type="compositionally biased region" description="Low complexity" evidence="1">
    <location>
        <begin position="136"/>
        <end position="177"/>
    </location>
</feature>
<evidence type="ECO:0000256" key="1">
    <source>
        <dbReference type="SAM" id="MobiDB-lite"/>
    </source>
</evidence>
<dbReference type="SUPFAM" id="SSF46689">
    <property type="entry name" value="Homeodomain-like"/>
    <property type="match status" value="1"/>
</dbReference>
<dbReference type="PANTHER" id="PTHR46993:SF6">
    <property type="entry name" value="MYB TRANSCRIPTION FACTOR"/>
    <property type="match status" value="1"/>
</dbReference>
<feature type="compositionally biased region" description="Pro residues" evidence="1">
    <location>
        <begin position="271"/>
        <end position="284"/>
    </location>
</feature>
<evidence type="ECO:0000313" key="3">
    <source>
        <dbReference type="Proteomes" id="UP001165122"/>
    </source>
</evidence>
<feature type="compositionally biased region" description="Pro residues" evidence="1">
    <location>
        <begin position="109"/>
        <end position="135"/>
    </location>
</feature>
<sequence length="406" mass="42762">MSVATTFAGETSLEPSVQLMGVPETDPEADPWFLKSAISIGDDDGVVVCQTENCTSPAISIWSTQKSKDIWHTCESCQETDFGGWPEGFTRPAAPPAAPPAASPAASPAAPPKPVQVPVATAPPPQPPQPSPQPPTTTITTITTTTTTKAFPPAQDSTSSSLPQSLLTHGDAPQVVVPAPPIAPSPVAPSPVATSPVPAPAPQNEKKERKKNRPFSKEEVNALCYGVQTSGKSWKDILKTYAHIFEFRKNTDLSQKYARLEKKGHHLNCSKPPPANASSPPPTLHPDEVAAPSLTPDPTNANGLSSVPILERPGRLVLCPKDKDGIPKNTVMTVVSQSKNWVKCTTVQGKEATFAIATLDMHVDSAKAVATTAKATPPPLVASTTTTASASREDDDDMSAMTEESR</sequence>
<feature type="region of interest" description="Disordered" evidence="1">
    <location>
        <begin position="371"/>
        <end position="406"/>
    </location>
</feature>
<dbReference type="Gene3D" id="1.10.10.60">
    <property type="entry name" value="Homeodomain-like"/>
    <property type="match status" value="1"/>
</dbReference>
<dbReference type="AlphaFoldDB" id="A0A9W7DRP4"/>
<gene>
    <name evidence="2" type="ORF">TrLO_g5371</name>
</gene>
<keyword evidence="3" id="KW-1185">Reference proteome</keyword>
<evidence type="ECO:0008006" key="4">
    <source>
        <dbReference type="Google" id="ProtNLM"/>
    </source>
</evidence>
<dbReference type="InterPro" id="IPR009057">
    <property type="entry name" value="Homeodomain-like_sf"/>
</dbReference>
<feature type="region of interest" description="Disordered" evidence="1">
    <location>
        <begin position="85"/>
        <end position="215"/>
    </location>
</feature>
<feature type="compositionally biased region" description="Pro residues" evidence="1">
    <location>
        <begin position="178"/>
        <end position="189"/>
    </location>
</feature>
<feature type="region of interest" description="Disordered" evidence="1">
    <location>
        <begin position="265"/>
        <end position="307"/>
    </location>
</feature>
<protein>
    <recommendedName>
        <fullName evidence="4">Myb-like domain-containing protein</fullName>
    </recommendedName>
</protein>
<reference evidence="3" key="1">
    <citation type="journal article" date="2023" name="Commun. Biol.">
        <title>Genome analysis of Parmales, the sister group of diatoms, reveals the evolutionary specialization of diatoms from phago-mixotrophs to photoautotrophs.</title>
        <authorList>
            <person name="Ban H."/>
            <person name="Sato S."/>
            <person name="Yoshikawa S."/>
            <person name="Yamada K."/>
            <person name="Nakamura Y."/>
            <person name="Ichinomiya M."/>
            <person name="Sato N."/>
            <person name="Blanc-Mathieu R."/>
            <person name="Endo H."/>
            <person name="Kuwata A."/>
            <person name="Ogata H."/>
        </authorList>
    </citation>
    <scope>NUCLEOTIDE SEQUENCE [LARGE SCALE GENOMIC DNA]</scope>
    <source>
        <strain evidence="3">NIES 3700</strain>
    </source>
</reference>
<accession>A0A9W7DRP4</accession>
<evidence type="ECO:0000313" key="2">
    <source>
        <dbReference type="EMBL" id="GMH53749.1"/>
    </source>
</evidence>
<dbReference type="EMBL" id="BRXW01000428">
    <property type="protein sequence ID" value="GMH53749.1"/>
    <property type="molecule type" value="Genomic_DNA"/>
</dbReference>
<dbReference type="PANTHER" id="PTHR46993">
    <property type="entry name" value="MYB TRANSCRIPTION FACTOR"/>
    <property type="match status" value="1"/>
</dbReference>
<feature type="compositionally biased region" description="Low complexity" evidence="1">
    <location>
        <begin position="371"/>
        <end position="390"/>
    </location>
</feature>
<dbReference type="Proteomes" id="UP001165122">
    <property type="component" value="Unassembled WGS sequence"/>
</dbReference>
<feature type="compositionally biased region" description="Pro residues" evidence="1">
    <location>
        <begin position="93"/>
        <end position="102"/>
    </location>
</feature>
<organism evidence="2 3">
    <name type="scientific">Triparma laevis f. longispina</name>
    <dbReference type="NCBI Taxonomy" id="1714387"/>
    <lineage>
        <taxon>Eukaryota</taxon>
        <taxon>Sar</taxon>
        <taxon>Stramenopiles</taxon>
        <taxon>Ochrophyta</taxon>
        <taxon>Bolidophyceae</taxon>
        <taxon>Parmales</taxon>
        <taxon>Triparmaceae</taxon>
        <taxon>Triparma</taxon>
    </lineage>
</organism>
<name>A0A9W7DRP4_9STRA</name>
<dbReference type="PRINTS" id="PR01217">
    <property type="entry name" value="PRICHEXTENSN"/>
</dbReference>
<proteinExistence type="predicted"/>
<dbReference type="OrthoDB" id="46724at2759"/>
<comment type="caution">
    <text evidence="2">The sequence shown here is derived from an EMBL/GenBank/DDBJ whole genome shotgun (WGS) entry which is preliminary data.</text>
</comment>
<feature type="compositionally biased region" description="Polar residues" evidence="1">
    <location>
        <begin position="296"/>
        <end position="305"/>
    </location>
</feature>
<dbReference type="CDD" id="cd11660">
    <property type="entry name" value="SANT_TRF"/>
    <property type="match status" value="1"/>
</dbReference>